<reference evidence="3 4" key="1">
    <citation type="submission" date="2020-08" db="EMBL/GenBank/DDBJ databases">
        <title>Sequencing the genomes of 1000 actinobacteria strains.</title>
        <authorList>
            <person name="Klenk H.-P."/>
        </authorList>
    </citation>
    <scope>NUCLEOTIDE SEQUENCE [LARGE SCALE GENOMIC DNA]</scope>
    <source>
        <strain evidence="3 4">DSM 105369</strain>
    </source>
</reference>
<proteinExistence type="inferred from homology"/>
<dbReference type="InterPro" id="IPR002765">
    <property type="entry name" value="UPF0145_YbjQ-like"/>
</dbReference>
<dbReference type="SUPFAM" id="SSF117782">
    <property type="entry name" value="YbjQ-like"/>
    <property type="match status" value="2"/>
</dbReference>
<dbReference type="Gene3D" id="3.30.110.70">
    <property type="entry name" value="Hypothetical protein apc22750. Chain B"/>
    <property type="match status" value="2"/>
</dbReference>
<evidence type="ECO:0000313" key="3">
    <source>
        <dbReference type="EMBL" id="MBB2894402.1"/>
    </source>
</evidence>
<evidence type="ECO:0000256" key="2">
    <source>
        <dbReference type="SAM" id="MobiDB-lite"/>
    </source>
</evidence>
<dbReference type="EMBL" id="JACHVQ010000005">
    <property type="protein sequence ID" value="MBB2894402.1"/>
    <property type="molecule type" value="Genomic_DNA"/>
</dbReference>
<dbReference type="PANTHER" id="PTHR34068">
    <property type="entry name" value="UPF0145 PROTEIN YBJQ"/>
    <property type="match status" value="1"/>
</dbReference>
<feature type="region of interest" description="Disordered" evidence="2">
    <location>
        <begin position="1"/>
        <end position="25"/>
    </location>
</feature>
<gene>
    <name evidence="3" type="ORF">FHU39_004444</name>
</gene>
<feature type="compositionally biased region" description="Low complexity" evidence="2">
    <location>
        <begin position="10"/>
        <end position="25"/>
    </location>
</feature>
<comment type="similarity">
    <text evidence="1">Belongs to the UPF0145 family.</text>
</comment>
<dbReference type="Pfam" id="PF01906">
    <property type="entry name" value="YbjQ_1"/>
    <property type="match status" value="2"/>
</dbReference>
<dbReference type="InterPro" id="IPR035439">
    <property type="entry name" value="UPF0145_dom_sf"/>
</dbReference>
<evidence type="ECO:0000313" key="4">
    <source>
        <dbReference type="Proteomes" id="UP000559182"/>
    </source>
</evidence>
<dbReference type="RefSeq" id="WP_183322849.1">
    <property type="nucleotide sequence ID" value="NZ_JACHVQ010000005.1"/>
</dbReference>
<dbReference type="PANTHER" id="PTHR34068:SF2">
    <property type="entry name" value="UPF0145 PROTEIN SCO3412"/>
    <property type="match status" value="1"/>
</dbReference>
<protein>
    <submittedName>
        <fullName evidence="3">Uncharacterized protein YbjQ (UPF0145 family)</fullName>
    </submittedName>
</protein>
<sequence>MAFGKKDNDQQVAAPPVAGAAAPQASVASGIPAAAMERVQRLAAREQQDKSAFTSDLSVSEFLLVHKLGFDAVGYVMGTSIYHIGFQAQRWGQSMELEVLSSAMYHARSLAVERMRSEAHALGADGIVGVKLQIQRYAWQQGELEFIAQGTAIRARQPNASYKLQDGGPFTSDLSGQDFYTLVRAGHFPRAFVFGACVYHVAHQGIRQSMKMAGRNMEMPQFTEAAYTARELAMTRMENEANRFGADGIVGVRTDVSAHIWGEHASEFLAIGTGVVSSPESGMPEPTLTLGLDN</sequence>
<accession>A0A839NJ58</accession>
<dbReference type="Proteomes" id="UP000559182">
    <property type="component" value="Unassembled WGS sequence"/>
</dbReference>
<dbReference type="AlphaFoldDB" id="A0A839NJ58"/>
<name>A0A839NJ58_9MICO</name>
<organism evidence="3 4">
    <name type="scientific">Flexivirga oryzae</name>
    <dbReference type="NCBI Taxonomy" id="1794944"/>
    <lineage>
        <taxon>Bacteria</taxon>
        <taxon>Bacillati</taxon>
        <taxon>Actinomycetota</taxon>
        <taxon>Actinomycetes</taxon>
        <taxon>Micrococcales</taxon>
        <taxon>Dermacoccaceae</taxon>
        <taxon>Flexivirga</taxon>
    </lineage>
</organism>
<evidence type="ECO:0000256" key="1">
    <source>
        <dbReference type="ARBA" id="ARBA00010751"/>
    </source>
</evidence>
<keyword evidence="4" id="KW-1185">Reference proteome</keyword>
<comment type="caution">
    <text evidence="3">The sequence shown here is derived from an EMBL/GenBank/DDBJ whole genome shotgun (WGS) entry which is preliminary data.</text>
</comment>